<dbReference type="EMBL" id="JBHUDG010000003">
    <property type="protein sequence ID" value="MFD1629177.1"/>
    <property type="molecule type" value="Genomic_DNA"/>
</dbReference>
<comment type="caution">
    <text evidence="2">The sequence shown here is derived from an EMBL/GenBank/DDBJ whole genome shotgun (WGS) entry which is preliminary data.</text>
</comment>
<accession>A0ABW4IAY8</accession>
<dbReference type="GO" id="GO:0016740">
    <property type="term" value="F:transferase activity"/>
    <property type="evidence" value="ECO:0007669"/>
    <property type="project" value="UniProtKB-KW"/>
</dbReference>
<protein>
    <submittedName>
        <fullName evidence="2">Sulfotransferase family protein</fullName>
        <ecNumber evidence="2">2.8.2.-</ecNumber>
    </submittedName>
</protein>
<gene>
    <name evidence="2" type="ORF">ACFSAH_04765</name>
</gene>
<dbReference type="SUPFAM" id="SSF52540">
    <property type="entry name" value="P-loop containing nucleoside triphosphate hydrolases"/>
    <property type="match status" value="1"/>
</dbReference>
<dbReference type="RefSeq" id="WP_379661557.1">
    <property type="nucleotide sequence ID" value="NZ_JBHUDG010000003.1"/>
</dbReference>
<keyword evidence="1 2" id="KW-0808">Transferase</keyword>
<reference evidence="3" key="1">
    <citation type="journal article" date="2019" name="Int. J. Syst. Evol. Microbiol.">
        <title>The Global Catalogue of Microorganisms (GCM) 10K type strain sequencing project: providing services to taxonomists for standard genome sequencing and annotation.</title>
        <authorList>
            <consortium name="The Broad Institute Genomics Platform"/>
            <consortium name="The Broad Institute Genome Sequencing Center for Infectious Disease"/>
            <person name="Wu L."/>
            <person name="Ma J."/>
        </authorList>
    </citation>
    <scope>NUCLEOTIDE SEQUENCE [LARGE SCALE GENOMIC DNA]</scope>
    <source>
        <strain evidence="3">CCUG 53762</strain>
    </source>
</reference>
<evidence type="ECO:0000313" key="3">
    <source>
        <dbReference type="Proteomes" id="UP001597118"/>
    </source>
</evidence>
<dbReference type="EC" id="2.8.2.-" evidence="2"/>
<proteinExistence type="predicted"/>
<evidence type="ECO:0000313" key="2">
    <source>
        <dbReference type="EMBL" id="MFD1629177.1"/>
    </source>
</evidence>
<dbReference type="Proteomes" id="UP001597118">
    <property type="component" value="Unassembled WGS sequence"/>
</dbReference>
<dbReference type="PANTHER" id="PTHR12788">
    <property type="entry name" value="PROTEIN-TYROSINE SULFOTRANSFERASE 2"/>
    <property type="match status" value="1"/>
</dbReference>
<dbReference type="InterPro" id="IPR026634">
    <property type="entry name" value="TPST-like"/>
</dbReference>
<sequence>MNIKQASGIQIIGTQRSGSNLLRVILDQSPDIASPHPPHILTTFVPLLPLYGSLNAQSYRNLISNVVDFVNANPVPWEGVLLDKDTLFTQSETFSLFELNKLIYLQAAIIKNAKYWCCKSMGNVYYAEDLEKVEPNLKYIYLYRDGRDVAASFKKAIVGEKHIYFLAKQWHEDQEACLTLMENIEKDNLFALNYETLITDPEDTVKQLCDFLEISYTNEMLQFYTSNTSKITAAAGAMWSNLEKPIMSNNTKKFINEFNDTDLQIFELVAGETLERLGYPLLTKRQNNELISTHAIEQYDQENKVMKKDILLKTDRKDLEKREPQSIILKMLKEKLNTYDITS</sequence>
<dbReference type="InterPro" id="IPR027417">
    <property type="entry name" value="P-loop_NTPase"/>
</dbReference>
<evidence type="ECO:0000256" key="1">
    <source>
        <dbReference type="ARBA" id="ARBA00022679"/>
    </source>
</evidence>
<dbReference type="Pfam" id="PF13469">
    <property type="entry name" value="Sulfotransfer_3"/>
    <property type="match status" value="1"/>
</dbReference>
<name>A0ABW4IAY8_9SPHI</name>
<dbReference type="Gene3D" id="3.40.50.300">
    <property type="entry name" value="P-loop containing nucleotide triphosphate hydrolases"/>
    <property type="match status" value="1"/>
</dbReference>
<dbReference type="PANTHER" id="PTHR12788:SF10">
    <property type="entry name" value="PROTEIN-TYROSINE SULFOTRANSFERASE"/>
    <property type="match status" value="1"/>
</dbReference>
<organism evidence="2 3">
    <name type="scientific">Pseudopedobacter beijingensis</name>
    <dbReference type="NCBI Taxonomy" id="1207056"/>
    <lineage>
        <taxon>Bacteria</taxon>
        <taxon>Pseudomonadati</taxon>
        <taxon>Bacteroidota</taxon>
        <taxon>Sphingobacteriia</taxon>
        <taxon>Sphingobacteriales</taxon>
        <taxon>Sphingobacteriaceae</taxon>
        <taxon>Pseudopedobacter</taxon>
    </lineage>
</organism>
<keyword evidence="3" id="KW-1185">Reference proteome</keyword>